<protein>
    <submittedName>
        <fullName evidence="2">DUF2927 domain-containing protein</fullName>
    </submittedName>
</protein>
<accession>A0A2S0MVG7</accession>
<dbReference type="Proteomes" id="UP000237655">
    <property type="component" value="Chromosome"/>
</dbReference>
<dbReference type="Pfam" id="PF11150">
    <property type="entry name" value="DUF2927"/>
    <property type="match status" value="1"/>
</dbReference>
<name>A0A2S0MVG7_9RHOB</name>
<organism evidence="2 3">
    <name type="scientific">Pukyongiella litopenaei</name>
    <dbReference type="NCBI Taxonomy" id="2605946"/>
    <lineage>
        <taxon>Bacteria</taxon>
        <taxon>Pseudomonadati</taxon>
        <taxon>Pseudomonadota</taxon>
        <taxon>Alphaproteobacteria</taxon>
        <taxon>Rhodobacterales</taxon>
        <taxon>Paracoccaceae</taxon>
        <taxon>Pukyongiella</taxon>
    </lineage>
</organism>
<dbReference type="AlphaFoldDB" id="A0A2S0MVG7"/>
<gene>
    <name evidence="2" type="ORF">C6Y53_17925</name>
</gene>
<dbReference type="KEGG" id="thas:C6Y53_17925"/>
<dbReference type="EMBL" id="CP027665">
    <property type="protein sequence ID" value="AVO39886.1"/>
    <property type="molecule type" value="Genomic_DNA"/>
</dbReference>
<proteinExistence type="predicted"/>
<evidence type="ECO:0000256" key="1">
    <source>
        <dbReference type="SAM" id="MobiDB-lite"/>
    </source>
</evidence>
<sequence>MPQTSPHPRARPSGLGPPPVVTAPPRSVESAELVVYYGLVAENLQAEGKLRTDDGADIPVDAATLAQNFERIAFYEEHTRGRPGGPSPLSRWAGPVRIGTEFGPSVQARAREHDQREVETFTRRLAGLTGHSITNVSRNANLIVFFASLDDADFLQSRLTRLVPGITDAERAVFRDLPRSYYCLVLAMSAATDPYVYDRAVVLVRAEHPRLVRSACIHEEIAQGLGLPNDSPQARPSIFNDDDEFALLTHHDEMLLQMLYDDRLQPGMTADDARHIVRRMADELVGPRG</sequence>
<evidence type="ECO:0000313" key="3">
    <source>
        <dbReference type="Proteomes" id="UP000237655"/>
    </source>
</evidence>
<evidence type="ECO:0000313" key="2">
    <source>
        <dbReference type="EMBL" id="AVO39886.1"/>
    </source>
</evidence>
<dbReference type="InterPro" id="IPR021323">
    <property type="entry name" value="DUF2927"/>
</dbReference>
<feature type="region of interest" description="Disordered" evidence="1">
    <location>
        <begin position="1"/>
        <end position="24"/>
    </location>
</feature>
<keyword evidence="3" id="KW-1185">Reference proteome</keyword>
<reference evidence="3" key="1">
    <citation type="submission" date="2018-03" db="EMBL/GenBank/DDBJ databases">
        <title>Genomic analysis of the strain SH-1 isolated from shrimp intestine.</title>
        <authorList>
            <person name="Kim Y.-S."/>
            <person name="Kim S.-E."/>
            <person name="Kim K.-H."/>
        </authorList>
    </citation>
    <scope>NUCLEOTIDE SEQUENCE [LARGE SCALE GENOMIC DNA]</scope>
    <source>
        <strain evidence="3">SH-1</strain>
    </source>
</reference>